<sequence length="212" mass="25006">MATMLAAKFVKRHGITREKWKTREKISQYRAILKLHARDKKLQTKNAIKLKKKVSKNLKDLQGDILEYRKIVKDVVTGDKRLLRASLQSNKDFQILLQDADPTEAYRAVFQDYNLKRKQLDKLLNHKEQIRLRVCVVKSEYEKLFARLSENEISPTEVQLQHRQQLLISRYQIALAKRHAAKNISEAFVEILAILRKVRLKIYLHDARMTSM</sequence>
<keyword evidence="2" id="KW-1185">Reference proteome</keyword>
<reference evidence="1" key="1">
    <citation type="submission" date="2023-04" db="EMBL/GenBank/DDBJ databases">
        <title>A chromosome-level genome assembly of the parasitoid wasp Eretmocerus hayati.</title>
        <authorList>
            <person name="Zhong Y."/>
            <person name="Liu S."/>
            <person name="Liu Y."/>
        </authorList>
    </citation>
    <scope>NUCLEOTIDE SEQUENCE</scope>
    <source>
        <strain evidence="1">ZJU_SS_LIU_2023</strain>
    </source>
</reference>
<dbReference type="Proteomes" id="UP001239111">
    <property type="component" value="Chromosome 4"/>
</dbReference>
<protein>
    <submittedName>
        <fullName evidence="1">Uncharacterized protein</fullName>
    </submittedName>
</protein>
<accession>A0ACC2N1T6</accession>
<organism evidence="1 2">
    <name type="scientific">Eretmocerus hayati</name>
    <dbReference type="NCBI Taxonomy" id="131215"/>
    <lineage>
        <taxon>Eukaryota</taxon>
        <taxon>Metazoa</taxon>
        <taxon>Ecdysozoa</taxon>
        <taxon>Arthropoda</taxon>
        <taxon>Hexapoda</taxon>
        <taxon>Insecta</taxon>
        <taxon>Pterygota</taxon>
        <taxon>Neoptera</taxon>
        <taxon>Endopterygota</taxon>
        <taxon>Hymenoptera</taxon>
        <taxon>Apocrita</taxon>
        <taxon>Proctotrupomorpha</taxon>
        <taxon>Chalcidoidea</taxon>
        <taxon>Aphelinidae</taxon>
        <taxon>Aphelininae</taxon>
        <taxon>Eretmocerus</taxon>
    </lineage>
</organism>
<dbReference type="EMBL" id="CM056744">
    <property type="protein sequence ID" value="KAJ8664713.1"/>
    <property type="molecule type" value="Genomic_DNA"/>
</dbReference>
<proteinExistence type="predicted"/>
<gene>
    <name evidence="1" type="ORF">QAD02_006375</name>
</gene>
<name>A0ACC2N1T6_9HYME</name>
<comment type="caution">
    <text evidence="1">The sequence shown here is derived from an EMBL/GenBank/DDBJ whole genome shotgun (WGS) entry which is preliminary data.</text>
</comment>
<evidence type="ECO:0000313" key="2">
    <source>
        <dbReference type="Proteomes" id="UP001239111"/>
    </source>
</evidence>
<evidence type="ECO:0000313" key="1">
    <source>
        <dbReference type="EMBL" id="KAJ8664713.1"/>
    </source>
</evidence>